<evidence type="ECO:0000256" key="1">
    <source>
        <dbReference type="SAM" id="Coils"/>
    </source>
</evidence>
<feature type="chain" id="PRO_5036232868" evidence="2">
    <location>
        <begin position="19"/>
        <end position="581"/>
    </location>
</feature>
<dbReference type="Proteomes" id="UP000663872">
    <property type="component" value="Unassembled WGS sequence"/>
</dbReference>
<feature type="signal peptide" evidence="2">
    <location>
        <begin position="1"/>
        <end position="18"/>
    </location>
</feature>
<dbReference type="Proteomes" id="UP000663848">
    <property type="component" value="Unassembled WGS sequence"/>
</dbReference>
<dbReference type="AlphaFoldDB" id="A0A818D2X6"/>
<proteinExistence type="predicted"/>
<evidence type="ECO:0000313" key="4">
    <source>
        <dbReference type="EMBL" id="CAF4665738.1"/>
    </source>
</evidence>
<evidence type="ECO:0000313" key="5">
    <source>
        <dbReference type="Proteomes" id="UP000663872"/>
    </source>
</evidence>
<name>A0A818D2X6_9BILA</name>
<reference evidence="3" key="1">
    <citation type="submission" date="2021-02" db="EMBL/GenBank/DDBJ databases">
        <authorList>
            <person name="Nowell W R."/>
        </authorList>
    </citation>
    <scope>NUCLEOTIDE SEQUENCE</scope>
</reference>
<organism evidence="3 5">
    <name type="scientific">Rotaria socialis</name>
    <dbReference type="NCBI Taxonomy" id="392032"/>
    <lineage>
        <taxon>Eukaryota</taxon>
        <taxon>Metazoa</taxon>
        <taxon>Spiralia</taxon>
        <taxon>Gnathifera</taxon>
        <taxon>Rotifera</taxon>
        <taxon>Eurotatoria</taxon>
        <taxon>Bdelloidea</taxon>
        <taxon>Philodinida</taxon>
        <taxon>Philodinidae</taxon>
        <taxon>Rotaria</taxon>
    </lineage>
</organism>
<dbReference type="EMBL" id="CAJOBR010002221">
    <property type="protein sequence ID" value="CAF4665738.1"/>
    <property type="molecule type" value="Genomic_DNA"/>
</dbReference>
<gene>
    <name evidence="3" type="ORF">GRG538_LOCUS13428</name>
    <name evidence="4" type="ORF">QYT958_LOCUS15755</name>
</gene>
<feature type="coiled-coil region" evidence="1">
    <location>
        <begin position="348"/>
        <end position="375"/>
    </location>
</feature>
<evidence type="ECO:0000313" key="3">
    <source>
        <dbReference type="EMBL" id="CAF3440395.1"/>
    </source>
</evidence>
<evidence type="ECO:0000256" key="2">
    <source>
        <dbReference type="SAM" id="SignalP"/>
    </source>
</evidence>
<keyword evidence="2" id="KW-0732">Signal</keyword>
<sequence>MILFCMILCLIPTAKVDAGNFFAIELSRAQSMFLFSDPSQNPFVDLEIDLLSKLSYSTLRDGKPQSRLLGRFGGSVNDLQETERNDQLEIQGDIDLFTFLGLLGNGPITINLLGQIMVISSKKDFSFQAHLPNGTFKYVKYPDSFKATLIQLANEAYYAFLSAHSNMNEIQLNMQQIPGHVKTALKLLITAPFPMLERLLPLSLNNIERIGFECSNLSYATHNKFADVQLLIGEINELTGNSAGITDQQLAQTIIELNKTDAAKNALKQKEAVIKEKYNEQAARVRDAQKQFEQALKDIPTGFDSIMQQVVGAVVDAYKMKVGSMQCIGGIVPNCMPGGIGSTAEAAAQNAIAKAQQAQLALQEAEARYDAIFKELMIHHDNMTQVMIRLASLDMTKIDYEQLIPIFKEAITYLSEIRKHWGRLIEFFDNIRIRVQITVKNSFTTFVDWMKTTIGMGDDYLTKEIRSMYLDMLKEDVIGIHREAHLLFIMSKTYYDVSRESMMDQLASLAKMVMASSDEERNQLKEELMQDTEMVQSKVNRVALQRKIEYEEANAQRQHEIEAFIQQATLEELAQGLGRRR</sequence>
<accession>A0A818D2X6</accession>
<dbReference type="Gene3D" id="1.20.1170.10">
    <property type="match status" value="1"/>
</dbReference>
<dbReference type="EMBL" id="CAJNYT010001977">
    <property type="protein sequence ID" value="CAF3440395.1"/>
    <property type="molecule type" value="Genomic_DNA"/>
</dbReference>
<dbReference type="PANTHER" id="PTHR33488">
    <property type="entry name" value="ZGC:162509"/>
    <property type="match status" value="1"/>
</dbReference>
<protein>
    <submittedName>
        <fullName evidence="3">Uncharacterized protein</fullName>
    </submittedName>
</protein>
<comment type="caution">
    <text evidence="3">The sequence shown here is derived from an EMBL/GenBank/DDBJ whole genome shotgun (WGS) entry which is preliminary data.</text>
</comment>
<keyword evidence="1" id="KW-0175">Coiled coil</keyword>
<dbReference type="PANTHER" id="PTHR33488:SF2">
    <property type="entry name" value="EARLY ENDOSOME ANTIGEN 1-LIKE"/>
    <property type="match status" value="1"/>
</dbReference>